<gene>
    <name evidence="1" type="ORF">chiPu_0020017</name>
</gene>
<protein>
    <submittedName>
        <fullName evidence="1">Uncharacterized protein</fullName>
    </submittedName>
</protein>
<dbReference type="Proteomes" id="UP000287033">
    <property type="component" value="Unassembled WGS sequence"/>
</dbReference>
<evidence type="ECO:0000313" key="2">
    <source>
        <dbReference type="Proteomes" id="UP000287033"/>
    </source>
</evidence>
<evidence type="ECO:0000313" key="1">
    <source>
        <dbReference type="EMBL" id="GCC21545.1"/>
    </source>
</evidence>
<sequence>MGVDREVQSFPVNSALILGEPFRDFTSSLPDGEVLDILHRRRGQSPKHPRQVSMSLIVPVSCVYMSHRG</sequence>
<dbReference type="EMBL" id="BEZZ01002295">
    <property type="protein sequence ID" value="GCC21545.1"/>
    <property type="molecule type" value="Genomic_DNA"/>
</dbReference>
<organism evidence="1 2">
    <name type="scientific">Chiloscyllium punctatum</name>
    <name type="common">Brownbanded bambooshark</name>
    <name type="synonym">Hemiscyllium punctatum</name>
    <dbReference type="NCBI Taxonomy" id="137246"/>
    <lineage>
        <taxon>Eukaryota</taxon>
        <taxon>Metazoa</taxon>
        <taxon>Chordata</taxon>
        <taxon>Craniata</taxon>
        <taxon>Vertebrata</taxon>
        <taxon>Chondrichthyes</taxon>
        <taxon>Elasmobranchii</taxon>
        <taxon>Galeomorphii</taxon>
        <taxon>Galeoidea</taxon>
        <taxon>Orectolobiformes</taxon>
        <taxon>Hemiscylliidae</taxon>
        <taxon>Chiloscyllium</taxon>
    </lineage>
</organism>
<comment type="caution">
    <text evidence="1">The sequence shown here is derived from an EMBL/GenBank/DDBJ whole genome shotgun (WGS) entry which is preliminary data.</text>
</comment>
<dbReference type="AlphaFoldDB" id="A0A401RTR9"/>
<reference evidence="1 2" key="1">
    <citation type="journal article" date="2018" name="Nat. Ecol. Evol.">
        <title>Shark genomes provide insights into elasmobranch evolution and the origin of vertebrates.</title>
        <authorList>
            <person name="Hara Y"/>
            <person name="Yamaguchi K"/>
            <person name="Onimaru K"/>
            <person name="Kadota M"/>
            <person name="Koyanagi M"/>
            <person name="Keeley SD"/>
            <person name="Tatsumi K"/>
            <person name="Tanaka K"/>
            <person name="Motone F"/>
            <person name="Kageyama Y"/>
            <person name="Nozu R"/>
            <person name="Adachi N"/>
            <person name="Nishimura O"/>
            <person name="Nakagawa R"/>
            <person name="Tanegashima C"/>
            <person name="Kiyatake I"/>
            <person name="Matsumoto R"/>
            <person name="Murakumo K"/>
            <person name="Nishida K"/>
            <person name="Terakita A"/>
            <person name="Kuratani S"/>
            <person name="Sato K"/>
            <person name="Hyodo S Kuraku.S."/>
        </authorList>
    </citation>
    <scope>NUCLEOTIDE SEQUENCE [LARGE SCALE GENOMIC DNA]</scope>
</reference>
<accession>A0A401RTR9</accession>
<keyword evidence="2" id="KW-1185">Reference proteome</keyword>
<proteinExistence type="predicted"/>
<name>A0A401RTR9_CHIPU</name>